<evidence type="ECO:0000313" key="2">
    <source>
        <dbReference type="Proteomes" id="UP000019494"/>
    </source>
</evidence>
<dbReference type="AlphaFoldDB" id="W9GJE4"/>
<proteinExistence type="predicted"/>
<organism evidence="1 2">
    <name type="scientific">Intrasporangium chromatireducens Q5-1</name>
    <dbReference type="NCBI Taxonomy" id="584657"/>
    <lineage>
        <taxon>Bacteria</taxon>
        <taxon>Bacillati</taxon>
        <taxon>Actinomycetota</taxon>
        <taxon>Actinomycetes</taxon>
        <taxon>Micrococcales</taxon>
        <taxon>Intrasporangiaceae</taxon>
        <taxon>Intrasporangium</taxon>
    </lineage>
</organism>
<gene>
    <name evidence="1" type="ORF">N864_05865</name>
</gene>
<comment type="caution">
    <text evidence="1">The sequence shown here is derived from an EMBL/GenBank/DDBJ whole genome shotgun (WGS) entry which is preliminary data.</text>
</comment>
<evidence type="ECO:0000313" key="1">
    <source>
        <dbReference type="EMBL" id="EWT05267.1"/>
    </source>
</evidence>
<reference evidence="2" key="1">
    <citation type="submission" date="2013-08" db="EMBL/GenBank/DDBJ databases">
        <title>Intrasporangium oryzae NRRL B-24470.</title>
        <authorList>
            <person name="Liu H."/>
            <person name="Wang G."/>
        </authorList>
    </citation>
    <scope>NUCLEOTIDE SEQUENCE [LARGE SCALE GENOMIC DNA]</scope>
    <source>
        <strain evidence="2">Q5-1</strain>
    </source>
</reference>
<protein>
    <submittedName>
        <fullName evidence="1">Uncharacterized protein</fullName>
    </submittedName>
</protein>
<dbReference type="Proteomes" id="UP000019494">
    <property type="component" value="Unassembled WGS sequence"/>
</dbReference>
<name>W9GJE4_9MICO</name>
<accession>W9GJE4</accession>
<dbReference type="EMBL" id="AWQS01000129">
    <property type="protein sequence ID" value="EWT05267.1"/>
    <property type="molecule type" value="Genomic_DNA"/>
</dbReference>
<sequence length="399" mass="43740">MDMAELLIRVGTQDAALIQRVLQANDGRPDRVVVDAHVAHAEPRIRAAALAAGIPFIIDPQTHYLQDYQHPADPWVSLPFAHGHVLTPADLMRPAVAADLAAAVIDYQLEHDATAIVLPYVHIERVEGGWIPVQRALWNASVEHIRKKGLRLPVIAVIALGWRLLDRPTWPEGLARLLRTLKHVTPTEVALAASKVDAGVHPDARLVTMIATIRRITKLAPVIAWQQGALGEAAVAGGALGYECGIGWRERCDLPSSMSQHRRPPSGFGPRPVYLSALGRSLRKRSVEALIANQRLAAELTCTNFSCCPQGRDALLSDTRSHTIKARREALTRVSAPASPAWRWQQVAADARARLDLAQRINKYADRTGLNVKVRTETLLAVLAVADNRRQTISRRPAA</sequence>
<keyword evidence="2" id="KW-1185">Reference proteome</keyword>